<dbReference type="CDD" id="cd17353">
    <property type="entry name" value="MFS_OFA_like"/>
    <property type="match status" value="1"/>
</dbReference>
<evidence type="ECO:0000256" key="1">
    <source>
        <dbReference type="SAM" id="Phobius"/>
    </source>
</evidence>
<dbReference type="PANTHER" id="PTHR11360">
    <property type="entry name" value="MONOCARBOXYLATE TRANSPORTER"/>
    <property type="match status" value="1"/>
</dbReference>
<gene>
    <name evidence="3" type="ORF">J0X25_12130</name>
</gene>
<feature type="transmembrane region" description="Helical" evidence="1">
    <location>
        <begin position="390"/>
        <end position="411"/>
    </location>
</feature>
<evidence type="ECO:0000313" key="4">
    <source>
        <dbReference type="Proteomes" id="UP000663203"/>
    </source>
</evidence>
<feature type="transmembrane region" description="Helical" evidence="1">
    <location>
        <begin position="77"/>
        <end position="96"/>
    </location>
</feature>
<dbReference type="Pfam" id="PF07690">
    <property type="entry name" value="MFS_1"/>
    <property type="match status" value="1"/>
</dbReference>
<feature type="transmembrane region" description="Helical" evidence="1">
    <location>
        <begin position="168"/>
        <end position="189"/>
    </location>
</feature>
<dbReference type="InterPro" id="IPR020846">
    <property type="entry name" value="MFS_dom"/>
</dbReference>
<dbReference type="InterPro" id="IPR036259">
    <property type="entry name" value="MFS_trans_sf"/>
</dbReference>
<protein>
    <submittedName>
        <fullName evidence="3">OFA family MFS transporter</fullName>
    </submittedName>
</protein>
<dbReference type="PANTHER" id="PTHR11360:SF317">
    <property type="entry name" value="MAJOR FACILITATOR SUPERFAMILY (MFS) PROFILE DOMAIN-CONTAINING PROTEIN-RELATED"/>
    <property type="match status" value="1"/>
</dbReference>
<sequence length="433" mass="45812">MVRTDADRNRWLIALSAIAIHLSIGSIYAYSVYQNPLRDELGWAISDVSLAFTVAIVFLALSAAFLGGFVENRGPRISGLIAAGTFGLGIIGAGLSVQLETYAGFVLTFGVISGIGIGIGYITPISTLVQWFPDRRGMATGMAVMGFGAGALVTGPVANYIIETVSIPVTFYALGVGYFLLMVAGASYLKKPPTDWVPEGIDESEIDTADNAKGVSINTDLAELTGSEALRTPRFYLVWLIMFINVSAGIMLLSVASPMTQAITNVDAATAASVVGLIGVFNGGGRIFWATASDYIGRTTTYGAFFGLQIVAFVLMPQISHLWLFSGLMFLIITAYGGGFACLPAYLGDLFGTKELSAIHGYTLTAWGAAGVAGPMLVSEIVERTNSYRMAFYIITGALVVGLAAVAVLYFRIESVRDARGGPSRRPSEQATD</sequence>
<dbReference type="GO" id="GO:0022857">
    <property type="term" value="F:transmembrane transporter activity"/>
    <property type="evidence" value="ECO:0007669"/>
    <property type="project" value="InterPro"/>
</dbReference>
<keyword evidence="1" id="KW-0812">Transmembrane</keyword>
<evidence type="ECO:0000259" key="2">
    <source>
        <dbReference type="PROSITE" id="PS50850"/>
    </source>
</evidence>
<dbReference type="EMBL" id="CP071462">
    <property type="protein sequence ID" value="QSW98157.1"/>
    <property type="molecule type" value="Genomic_DNA"/>
</dbReference>
<dbReference type="RefSeq" id="WP_207287774.1">
    <property type="nucleotide sequence ID" value="NZ_CP071462.1"/>
</dbReference>
<feature type="transmembrane region" description="Helical" evidence="1">
    <location>
        <begin position="301"/>
        <end position="319"/>
    </location>
</feature>
<dbReference type="Gene3D" id="1.20.1250.20">
    <property type="entry name" value="MFS general substrate transporter like domains"/>
    <property type="match status" value="2"/>
</dbReference>
<organism evidence="3 4">
    <name type="scientific">Haloterrigena alkaliphila</name>
    <dbReference type="NCBI Taxonomy" id="2816475"/>
    <lineage>
        <taxon>Archaea</taxon>
        <taxon>Methanobacteriati</taxon>
        <taxon>Methanobacteriota</taxon>
        <taxon>Stenosarchaea group</taxon>
        <taxon>Halobacteria</taxon>
        <taxon>Halobacteriales</taxon>
        <taxon>Natrialbaceae</taxon>
        <taxon>Haloterrigena</taxon>
    </lineage>
</organism>
<keyword evidence="1" id="KW-1133">Transmembrane helix</keyword>
<name>A0A8A2VBR3_9EURY</name>
<feature type="transmembrane region" description="Helical" evidence="1">
    <location>
        <begin position="268"/>
        <end position="289"/>
    </location>
</feature>
<dbReference type="KEGG" id="hakz:J0X25_12130"/>
<dbReference type="Proteomes" id="UP000663203">
    <property type="component" value="Chromosome"/>
</dbReference>
<feature type="transmembrane region" description="Helical" evidence="1">
    <location>
        <begin position="359"/>
        <end position="378"/>
    </location>
</feature>
<dbReference type="InterPro" id="IPR050327">
    <property type="entry name" value="Proton-linked_MCT"/>
</dbReference>
<dbReference type="SUPFAM" id="SSF103473">
    <property type="entry name" value="MFS general substrate transporter"/>
    <property type="match status" value="1"/>
</dbReference>
<dbReference type="AlphaFoldDB" id="A0A8A2VBR3"/>
<feature type="transmembrane region" description="Helical" evidence="1">
    <location>
        <begin position="50"/>
        <end position="70"/>
    </location>
</feature>
<feature type="domain" description="Major facilitator superfamily (MFS) profile" evidence="2">
    <location>
        <begin position="9"/>
        <end position="414"/>
    </location>
</feature>
<keyword evidence="4" id="KW-1185">Reference proteome</keyword>
<feature type="transmembrane region" description="Helical" evidence="1">
    <location>
        <begin position="325"/>
        <end position="347"/>
    </location>
</feature>
<reference evidence="3 4" key="1">
    <citation type="submission" date="2021-03" db="EMBL/GenBank/DDBJ databases">
        <title>Haloterrigena longa sp. nov. and Haloterrigena limicola sp. nov., extremely halophilic archaea isolated from a salt lake.</title>
        <authorList>
            <person name="Henglin C."/>
        </authorList>
    </citation>
    <scope>NUCLEOTIDE SEQUENCE [LARGE SCALE GENOMIC DNA]</scope>
    <source>
        <strain evidence="3 4">KZCA68</strain>
    </source>
</reference>
<keyword evidence="1" id="KW-0472">Membrane</keyword>
<dbReference type="InterPro" id="IPR011701">
    <property type="entry name" value="MFS"/>
</dbReference>
<feature type="transmembrane region" description="Helical" evidence="1">
    <location>
        <begin position="102"/>
        <end position="122"/>
    </location>
</feature>
<evidence type="ECO:0000313" key="3">
    <source>
        <dbReference type="EMBL" id="QSW98157.1"/>
    </source>
</evidence>
<dbReference type="GeneID" id="63188065"/>
<feature type="transmembrane region" description="Helical" evidence="1">
    <location>
        <begin position="12"/>
        <end position="30"/>
    </location>
</feature>
<accession>A0A8A2VBR3</accession>
<feature type="transmembrane region" description="Helical" evidence="1">
    <location>
        <begin position="235"/>
        <end position="256"/>
    </location>
</feature>
<feature type="transmembrane region" description="Helical" evidence="1">
    <location>
        <begin position="143"/>
        <end position="162"/>
    </location>
</feature>
<dbReference type="PROSITE" id="PS50850">
    <property type="entry name" value="MFS"/>
    <property type="match status" value="1"/>
</dbReference>
<proteinExistence type="predicted"/>